<accession>A3K8C9</accession>
<dbReference type="GO" id="GO:0046872">
    <property type="term" value="F:metal ion binding"/>
    <property type="evidence" value="ECO:0007669"/>
    <property type="project" value="UniProtKB-KW"/>
</dbReference>
<dbReference type="EMBL" id="AAYA01000014">
    <property type="protein sequence ID" value="EBA06608.1"/>
    <property type="molecule type" value="Genomic_DNA"/>
</dbReference>
<dbReference type="AlphaFoldDB" id="A3K8C9"/>
<dbReference type="CDD" id="cd02224">
    <property type="entry name" value="cupin_SPO2919-like"/>
    <property type="match status" value="1"/>
</dbReference>
<keyword evidence="4" id="KW-1185">Reference proteome</keyword>
<gene>
    <name evidence="3" type="ORF">SSE37_10143</name>
</gene>
<name>A3K8C9_SAGS3</name>
<comment type="caution">
    <text evidence="3">The sequence shown here is derived from an EMBL/GenBank/DDBJ whole genome shotgun (WGS) entry which is preliminary data.</text>
</comment>
<dbReference type="Gene3D" id="2.60.120.10">
    <property type="entry name" value="Jelly Rolls"/>
    <property type="match status" value="1"/>
</dbReference>
<organism evidence="3 4">
    <name type="scientific">Sagittula stellata (strain ATCC 700073 / DSM 11524 / E-37)</name>
    <dbReference type="NCBI Taxonomy" id="388399"/>
    <lineage>
        <taxon>Bacteria</taxon>
        <taxon>Pseudomonadati</taxon>
        <taxon>Pseudomonadota</taxon>
        <taxon>Alphaproteobacteria</taxon>
        <taxon>Rhodobacterales</taxon>
        <taxon>Roseobacteraceae</taxon>
        <taxon>Sagittula</taxon>
    </lineage>
</organism>
<dbReference type="eggNOG" id="COG3837">
    <property type="taxonomic scope" value="Bacteria"/>
</dbReference>
<dbReference type="PANTHER" id="PTHR35848">
    <property type="entry name" value="OXALATE-BINDING PROTEIN"/>
    <property type="match status" value="1"/>
</dbReference>
<evidence type="ECO:0000256" key="1">
    <source>
        <dbReference type="ARBA" id="ARBA00022723"/>
    </source>
</evidence>
<proteinExistence type="predicted"/>
<reference evidence="3 4" key="1">
    <citation type="submission" date="2006-06" db="EMBL/GenBank/DDBJ databases">
        <authorList>
            <person name="Moran M.A."/>
            <person name="Ferriera S."/>
            <person name="Johnson J."/>
            <person name="Kravitz S."/>
            <person name="Beeson K."/>
            <person name="Sutton G."/>
            <person name="Rogers Y.-H."/>
            <person name="Friedman R."/>
            <person name="Frazier M."/>
            <person name="Venter J.C."/>
        </authorList>
    </citation>
    <scope>NUCLEOTIDE SEQUENCE [LARGE SCALE GENOMIC DNA]</scope>
    <source>
        <strain evidence="3 4">E-37</strain>
    </source>
</reference>
<protein>
    <recommendedName>
        <fullName evidence="2">Cupin type-2 domain-containing protein</fullName>
    </recommendedName>
</protein>
<dbReference type="InterPro" id="IPR014710">
    <property type="entry name" value="RmlC-like_jellyroll"/>
</dbReference>
<feature type="domain" description="Cupin type-2" evidence="2">
    <location>
        <begin position="46"/>
        <end position="117"/>
    </location>
</feature>
<dbReference type="OrthoDB" id="5290459at2"/>
<evidence type="ECO:0000259" key="2">
    <source>
        <dbReference type="Pfam" id="PF07883"/>
    </source>
</evidence>
<sequence>MPKIDLDSVPARTGSGYPAPYDAQVAGRSVQRLGDAGGLSQFGANLVRLAPGAMSSLRHWHVRQDEFVMMTQGELVLVEDSGETVLHPGDFCAFPAGSENGHHLVNRSEAEAAFLVIGTRTDRETGWFSETDLKVEIMDGQMRFTRRDGSSLGQDAGAAQPVKGEVFAALGKQLTKALLSGDFELYKTNFHLPMSVHPQSGEPYMLSSEAELREDFDLYHAALKAQGIDDIRREVIRVLRPDPESKVVEAEMHFLRGAETIVEPFVTTFRLENHGPGWRIARIISSLGHINWTRGLSRIRDNMKFELD</sequence>
<dbReference type="Pfam" id="PF07883">
    <property type="entry name" value="Cupin_2"/>
    <property type="match status" value="1"/>
</dbReference>
<dbReference type="RefSeq" id="WP_005862224.1">
    <property type="nucleotide sequence ID" value="NZ_AAYA01000014.1"/>
</dbReference>
<keyword evidence="1" id="KW-0479">Metal-binding</keyword>
<evidence type="ECO:0000313" key="4">
    <source>
        <dbReference type="Proteomes" id="UP000005713"/>
    </source>
</evidence>
<dbReference type="InterPro" id="IPR051610">
    <property type="entry name" value="GPI/OXD"/>
</dbReference>
<dbReference type="SUPFAM" id="SSF51182">
    <property type="entry name" value="RmlC-like cupins"/>
    <property type="match status" value="1"/>
</dbReference>
<dbReference type="InterPro" id="IPR011051">
    <property type="entry name" value="RmlC_Cupin_sf"/>
</dbReference>
<dbReference type="InterPro" id="IPR013096">
    <property type="entry name" value="Cupin_2"/>
</dbReference>
<evidence type="ECO:0000313" key="3">
    <source>
        <dbReference type="EMBL" id="EBA06608.1"/>
    </source>
</evidence>
<dbReference type="Proteomes" id="UP000005713">
    <property type="component" value="Unassembled WGS sequence"/>
</dbReference>
<dbReference type="PANTHER" id="PTHR35848:SF9">
    <property type="entry name" value="SLL1358 PROTEIN"/>
    <property type="match status" value="1"/>
</dbReference>